<evidence type="ECO:0000313" key="2">
    <source>
        <dbReference type="EMBL" id="MBM7059612.1"/>
    </source>
</evidence>
<dbReference type="RefSeq" id="WP_204914537.1">
    <property type="nucleotide sequence ID" value="NZ_JAFEUP010000001.1"/>
</dbReference>
<proteinExistence type="predicted"/>
<organism evidence="2 3">
    <name type="scientific">Zestomonas insulae</name>
    <dbReference type="NCBI Taxonomy" id="2809017"/>
    <lineage>
        <taxon>Bacteria</taxon>
        <taxon>Pseudomonadati</taxon>
        <taxon>Pseudomonadota</taxon>
        <taxon>Gammaproteobacteria</taxon>
        <taxon>Pseudomonadales</taxon>
        <taxon>Pseudomonadaceae</taxon>
        <taxon>Zestomonas</taxon>
    </lineage>
</organism>
<keyword evidence="1" id="KW-0472">Membrane</keyword>
<feature type="transmembrane region" description="Helical" evidence="1">
    <location>
        <begin position="67"/>
        <end position="89"/>
    </location>
</feature>
<keyword evidence="1" id="KW-0812">Transmembrane</keyword>
<name>A0ABS2I9H4_9GAMM</name>
<keyword evidence="3" id="KW-1185">Reference proteome</keyword>
<dbReference type="Proteomes" id="UP000717995">
    <property type="component" value="Unassembled WGS sequence"/>
</dbReference>
<reference evidence="2 3" key="1">
    <citation type="submission" date="2021-02" db="EMBL/GenBank/DDBJ databases">
        <authorList>
            <person name="Lee D.-H."/>
        </authorList>
    </citation>
    <scope>NUCLEOTIDE SEQUENCE [LARGE SCALE GENOMIC DNA]</scope>
    <source>
        <strain evidence="2 3">UL073</strain>
    </source>
</reference>
<feature type="transmembrane region" description="Helical" evidence="1">
    <location>
        <begin position="95"/>
        <end position="114"/>
    </location>
</feature>
<feature type="transmembrane region" description="Helical" evidence="1">
    <location>
        <begin position="41"/>
        <end position="60"/>
    </location>
</feature>
<feature type="transmembrane region" description="Helical" evidence="1">
    <location>
        <begin position="12"/>
        <end position="29"/>
    </location>
</feature>
<gene>
    <name evidence="2" type="ORF">JQX08_02715</name>
</gene>
<comment type="caution">
    <text evidence="2">The sequence shown here is derived from an EMBL/GenBank/DDBJ whole genome shotgun (WGS) entry which is preliminary data.</text>
</comment>
<evidence type="ECO:0000313" key="3">
    <source>
        <dbReference type="Proteomes" id="UP000717995"/>
    </source>
</evidence>
<protein>
    <submittedName>
        <fullName evidence="2">Uncharacterized protein</fullName>
    </submittedName>
</protein>
<dbReference type="EMBL" id="JAFEUP010000001">
    <property type="protein sequence ID" value="MBM7059612.1"/>
    <property type="molecule type" value="Genomic_DNA"/>
</dbReference>
<keyword evidence="1" id="KW-1133">Transmembrane helix</keyword>
<evidence type="ECO:0000256" key="1">
    <source>
        <dbReference type="SAM" id="Phobius"/>
    </source>
</evidence>
<sequence>MSKAALTLKWFAVYLALLGLILVLVPNLPLQLMGMTLTHEVWIRVVGVLAFNIGLYYWFAAGSESRAFFLATVYSRALVLAAFAGFVAFQLGEPLLILFGAIDCLGGLWTLRAVRQDDQTRLALAR</sequence>
<accession>A0ABS2I9H4</accession>